<dbReference type="EMBL" id="JABFRW010000102">
    <property type="protein sequence ID" value="NOT34228.1"/>
    <property type="molecule type" value="Genomic_DNA"/>
</dbReference>
<feature type="domain" description="Peptidase M16 N-terminal" evidence="3">
    <location>
        <begin position="17"/>
        <end position="162"/>
    </location>
</feature>
<accession>A0A849SES6</accession>
<evidence type="ECO:0000256" key="2">
    <source>
        <dbReference type="RuleBase" id="RU004447"/>
    </source>
</evidence>
<name>A0A849SES6_UNCEI</name>
<protein>
    <submittedName>
        <fullName evidence="5">Insulinase family protein</fullName>
    </submittedName>
</protein>
<gene>
    <name evidence="5" type="ORF">HOP12_08680</name>
</gene>
<dbReference type="InterPro" id="IPR011765">
    <property type="entry name" value="Pept_M16_N"/>
</dbReference>
<dbReference type="Proteomes" id="UP000580839">
    <property type="component" value="Unassembled WGS sequence"/>
</dbReference>
<dbReference type="InterPro" id="IPR011249">
    <property type="entry name" value="Metalloenz_LuxS/M16"/>
</dbReference>
<dbReference type="PANTHER" id="PTHR11851:SF49">
    <property type="entry name" value="MITOCHONDRIAL-PROCESSING PEPTIDASE SUBUNIT ALPHA"/>
    <property type="match status" value="1"/>
</dbReference>
<dbReference type="GO" id="GO:0006508">
    <property type="term" value="P:proteolysis"/>
    <property type="evidence" value="ECO:0007669"/>
    <property type="project" value="InterPro"/>
</dbReference>
<dbReference type="PANTHER" id="PTHR11851">
    <property type="entry name" value="METALLOPROTEASE"/>
    <property type="match status" value="1"/>
</dbReference>
<dbReference type="Pfam" id="PF00675">
    <property type="entry name" value="Peptidase_M16"/>
    <property type="match status" value="1"/>
</dbReference>
<dbReference type="InterPro" id="IPR001431">
    <property type="entry name" value="Pept_M16_Zn_BS"/>
</dbReference>
<comment type="caution">
    <text evidence="5">The sequence shown here is derived from an EMBL/GenBank/DDBJ whole genome shotgun (WGS) entry which is preliminary data.</text>
</comment>
<dbReference type="InterPro" id="IPR050361">
    <property type="entry name" value="MPP/UQCRC_Complex"/>
</dbReference>
<dbReference type="PROSITE" id="PS00143">
    <property type="entry name" value="INSULINASE"/>
    <property type="match status" value="1"/>
</dbReference>
<dbReference type="GO" id="GO:0046872">
    <property type="term" value="F:metal ion binding"/>
    <property type="evidence" value="ECO:0007669"/>
    <property type="project" value="InterPro"/>
</dbReference>
<evidence type="ECO:0000256" key="1">
    <source>
        <dbReference type="ARBA" id="ARBA00007261"/>
    </source>
</evidence>
<sequence length="429" mass="47363">MSDLQFQKTVLPSGMTVLSEPMPDRRSIAFGAFVRSGARDEPSERLGITHFVEHMMFKGTERRDARAIAHSLESLGGHLDAFTAREQVCYYARALGDHLPEVVDVVADILSRSRFAPNDIEREKSVVCEEILAYDDNPEERVQDQHARHLWGEHGLGRPILGSAETVRALTREDLVTFHARRYRADQLVISGAGGLDHDRLCALVEQHFAPPGGDALALSRVPPPFIPAARHAIEDVQQLYVVLSTRGVPDDHPDRDPLVVLNTLFGGGMSSRLFQSVREEAGLAYSVYSALEFHRDCGALGVHMGVSPARGREALARVRTELSKLAEAGPEFAEFEAAKSQIRGSILLDHESVSSRMFHLAGEEILRGRYTPTDELVERVLAVTFEQVRDVARRYLIPESWALTALGPATHGELGASDWPIAARVESS</sequence>
<evidence type="ECO:0000313" key="5">
    <source>
        <dbReference type="EMBL" id="NOT34228.1"/>
    </source>
</evidence>
<dbReference type="AlphaFoldDB" id="A0A849SES6"/>
<evidence type="ECO:0000259" key="4">
    <source>
        <dbReference type="Pfam" id="PF05193"/>
    </source>
</evidence>
<evidence type="ECO:0000259" key="3">
    <source>
        <dbReference type="Pfam" id="PF00675"/>
    </source>
</evidence>
<dbReference type="GO" id="GO:0004222">
    <property type="term" value="F:metalloendopeptidase activity"/>
    <property type="evidence" value="ECO:0007669"/>
    <property type="project" value="InterPro"/>
</dbReference>
<dbReference type="Pfam" id="PF05193">
    <property type="entry name" value="Peptidase_M16_C"/>
    <property type="match status" value="1"/>
</dbReference>
<proteinExistence type="inferred from homology"/>
<organism evidence="5 6">
    <name type="scientific">Eiseniibacteriota bacterium</name>
    <dbReference type="NCBI Taxonomy" id="2212470"/>
    <lineage>
        <taxon>Bacteria</taxon>
        <taxon>Candidatus Eiseniibacteriota</taxon>
    </lineage>
</organism>
<dbReference type="SUPFAM" id="SSF63411">
    <property type="entry name" value="LuxS/MPP-like metallohydrolase"/>
    <property type="match status" value="2"/>
</dbReference>
<dbReference type="Gene3D" id="3.30.830.10">
    <property type="entry name" value="Metalloenzyme, LuxS/M16 peptidase-like"/>
    <property type="match status" value="2"/>
</dbReference>
<reference evidence="5 6" key="1">
    <citation type="submission" date="2020-04" db="EMBL/GenBank/DDBJ databases">
        <title>Metagenomic profiling of ammonia- and methane-oxidizing microorganisms in a Dutch drinking water treatment plant.</title>
        <authorList>
            <person name="Poghosyan L."/>
            <person name="Leucker S."/>
        </authorList>
    </citation>
    <scope>NUCLEOTIDE SEQUENCE [LARGE SCALE GENOMIC DNA]</scope>
    <source>
        <strain evidence="5">S-RSF-IL-03</strain>
    </source>
</reference>
<dbReference type="InterPro" id="IPR007863">
    <property type="entry name" value="Peptidase_M16_C"/>
</dbReference>
<feature type="domain" description="Peptidase M16 C-terminal" evidence="4">
    <location>
        <begin position="170"/>
        <end position="342"/>
    </location>
</feature>
<evidence type="ECO:0000313" key="6">
    <source>
        <dbReference type="Proteomes" id="UP000580839"/>
    </source>
</evidence>
<comment type="similarity">
    <text evidence="1 2">Belongs to the peptidase M16 family.</text>
</comment>